<evidence type="ECO:0000256" key="1">
    <source>
        <dbReference type="SAM" id="Phobius"/>
    </source>
</evidence>
<accession>A0A1L5PDM9</accession>
<name>A0A1L5PDM9_RHIET</name>
<organism evidence="2 3">
    <name type="scientific">Rhizobium etli 8C-3</name>
    <dbReference type="NCBI Taxonomy" id="538025"/>
    <lineage>
        <taxon>Bacteria</taxon>
        <taxon>Pseudomonadati</taxon>
        <taxon>Pseudomonadota</taxon>
        <taxon>Alphaproteobacteria</taxon>
        <taxon>Hyphomicrobiales</taxon>
        <taxon>Rhizobiaceae</taxon>
        <taxon>Rhizobium/Agrobacterium group</taxon>
        <taxon>Rhizobium</taxon>
    </lineage>
</organism>
<keyword evidence="2" id="KW-0614">Plasmid</keyword>
<keyword evidence="1" id="KW-0812">Transmembrane</keyword>
<keyword evidence="1" id="KW-0472">Membrane</keyword>
<reference evidence="2 3" key="1">
    <citation type="submission" date="2016-09" db="EMBL/GenBank/DDBJ databases">
        <title>The complete genome sequences of Rhizobium gallicum, symbiovars gallicum and phaseoli, symbionts associated to common bean (Phaseolus vulgaris).</title>
        <authorList>
            <person name="Bustos P."/>
            <person name="Santamaria R.I."/>
            <person name="Perez-Carrascal O.M."/>
            <person name="Juarez S."/>
            <person name="Lozano L."/>
            <person name="Martinez-Flores I."/>
            <person name="Martinez-Romero E."/>
            <person name="Cevallos M."/>
            <person name="Romero D."/>
            <person name="Davila G."/>
            <person name="Gonzalez V."/>
        </authorList>
    </citation>
    <scope>NUCLEOTIDE SEQUENCE [LARGE SCALE GENOMIC DNA]</scope>
    <source>
        <strain evidence="2 3">8C-3</strain>
        <plasmid evidence="3">Plasmid prsp8c3c</plasmid>
    </source>
</reference>
<dbReference type="Proteomes" id="UP000185109">
    <property type="component" value="Plasmid pRsp8C3c"/>
</dbReference>
<geneLocation type="plasmid" evidence="3">
    <name>prsp8c3c</name>
</geneLocation>
<proteinExistence type="predicted"/>
<sequence>MFLIVATLKEANMPTIEALRSYRENTVRLIRETNFRSLATYFAVLVAMFISVAVLGHLLLRT</sequence>
<dbReference type="AlphaFoldDB" id="A0A1L5PDM9"/>
<gene>
    <name evidence="2" type="ORF">AM571_PC00497</name>
</gene>
<dbReference type="EMBL" id="CP017244">
    <property type="protein sequence ID" value="APO78235.1"/>
    <property type="molecule type" value="Genomic_DNA"/>
</dbReference>
<protein>
    <submittedName>
        <fullName evidence="2">Uncharacterized protein</fullName>
    </submittedName>
</protein>
<evidence type="ECO:0000313" key="2">
    <source>
        <dbReference type="EMBL" id="APO78235.1"/>
    </source>
</evidence>
<evidence type="ECO:0000313" key="3">
    <source>
        <dbReference type="Proteomes" id="UP000185109"/>
    </source>
</evidence>
<feature type="transmembrane region" description="Helical" evidence="1">
    <location>
        <begin position="38"/>
        <end position="60"/>
    </location>
</feature>
<keyword evidence="1" id="KW-1133">Transmembrane helix</keyword>